<dbReference type="PANTHER" id="PTHR30345:SF0">
    <property type="entry name" value="DNA DAMAGE-REPAIR_TOLERATION PROTEIN DRT102"/>
    <property type="match status" value="1"/>
</dbReference>
<evidence type="ECO:0000256" key="2">
    <source>
        <dbReference type="PIRSR" id="PIRSR005384-1"/>
    </source>
</evidence>
<feature type="active site" description="Proton acceptor" evidence="2">
    <location>
        <position position="67"/>
    </location>
</feature>
<dbReference type="GO" id="GO:0016861">
    <property type="term" value="F:intramolecular oxidoreductase activity, interconverting aldoses and ketoses"/>
    <property type="evidence" value="ECO:0007669"/>
    <property type="project" value="UniProtKB-ARBA"/>
</dbReference>
<evidence type="ECO:0000313" key="3">
    <source>
        <dbReference type="EMBL" id="OGK47538.1"/>
    </source>
</evidence>
<proteinExistence type="inferred from homology"/>
<protein>
    <recommendedName>
        <fullName evidence="5">Ribose-5-phosphate isomerase</fullName>
    </recommendedName>
</protein>
<dbReference type="SUPFAM" id="SSF89623">
    <property type="entry name" value="Ribose/Galactose isomerase RpiB/AlsB"/>
    <property type="match status" value="1"/>
</dbReference>
<dbReference type="Gene3D" id="3.40.1400.10">
    <property type="entry name" value="Sugar-phosphate isomerase, RpiB/LacA/LacB"/>
    <property type="match status" value="1"/>
</dbReference>
<dbReference type="Proteomes" id="UP000177141">
    <property type="component" value="Unassembled WGS sequence"/>
</dbReference>
<dbReference type="GO" id="GO:0005975">
    <property type="term" value="P:carbohydrate metabolic process"/>
    <property type="evidence" value="ECO:0007669"/>
    <property type="project" value="InterPro"/>
</dbReference>
<organism evidence="3 4">
    <name type="scientific">Candidatus Roizmanbacteria bacterium RIFCSPLOWO2_01_FULL_38_12</name>
    <dbReference type="NCBI Taxonomy" id="1802061"/>
    <lineage>
        <taxon>Bacteria</taxon>
        <taxon>Candidatus Roizmaniibacteriota</taxon>
    </lineage>
</organism>
<evidence type="ECO:0000256" key="1">
    <source>
        <dbReference type="ARBA" id="ARBA00008754"/>
    </source>
</evidence>
<gene>
    <name evidence="3" type="ORF">A3A93_04855</name>
</gene>
<evidence type="ECO:0008006" key="5">
    <source>
        <dbReference type="Google" id="ProtNLM"/>
    </source>
</evidence>
<sequence length="155" mass="17713">MTIFIGADHRGFELKDQIIEYLQSKNIRTEDLGNYEYDPQDDNPIYAQKIAQAVLQNPDVYLGIVICGSGVGVSIAANRYKGIYCGVALNPDQVKSIREHDHINILSIAADYQSFDEVKKMIDIFIETPKNQQRKYLRRLKIIDQENTSVHPVRT</sequence>
<dbReference type="PANTHER" id="PTHR30345">
    <property type="entry name" value="RIBOSE-5-PHOSPHATE ISOMERASE B"/>
    <property type="match status" value="1"/>
</dbReference>
<dbReference type="AlphaFoldDB" id="A0A1F7IW02"/>
<name>A0A1F7IW02_9BACT</name>
<evidence type="ECO:0000313" key="4">
    <source>
        <dbReference type="Proteomes" id="UP000177141"/>
    </source>
</evidence>
<comment type="similarity">
    <text evidence="1">Belongs to the LacAB/RpiB family.</text>
</comment>
<dbReference type="NCBIfam" id="TIGR00689">
    <property type="entry name" value="rpiB_lacA_lacB"/>
    <property type="match status" value="1"/>
</dbReference>
<reference evidence="3 4" key="1">
    <citation type="journal article" date="2016" name="Nat. Commun.">
        <title>Thousands of microbial genomes shed light on interconnected biogeochemical processes in an aquifer system.</title>
        <authorList>
            <person name="Anantharaman K."/>
            <person name="Brown C.T."/>
            <person name="Hug L.A."/>
            <person name="Sharon I."/>
            <person name="Castelle C.J."/>
            <person name="Probst A.J."/>
            <person name="Thomas B.C."/>
            <person name="Singh A."/>
            <person name="Wilkins M.J."/>
            <person name="Karaoz U."/>
            <person name="Brodie E.L."/>
            <person name="Williams K.H."/>
            <person name="Hubbard S.S."/>
            <person name="Banfield J.F."/>
        </authorList>
    </citation>
    <scope>NUCLEOTIDE SEQUENCE [LARGE SCALE GENOMIC DNA]</scope>
</reference>
<dbReference type="InterPro" id="IPR036569">
    <property type="entry name" value="RpiB_LacA_LacB_sf"/>
</dbReference>
<dbReference type="PIRSF" id="PIRSF005384">
    <property type="entry name" value="RpiB_LacA_B"/>
    <property type="match status" value="1"/>
</dbReference>
<comment type="caution">
    <text evidence="3">The sequence shown here is derived from an EMBL/GenBank/DDBJ whole genome shotgun (WGS) entry which is preliminary data.</text>
</comment>
<dbReference type="EMBL" id="MGAL01000030">
    <property type="protein sequence ID" value="OGK47538.1"/>
    <property type="molecule type" value="Genomic_DNA"/>
</dbReference>
<dbReference type="STRING" id="1802061.A3A93_04855"/>
<accession>A0A1F7IW02</accession>
<dbReference type="InterPro" id="IPR003500">
    <property type="entry name" value="RpiB_LacA_LacB"/>
</dbReference>
<feature type="active site" description="Proton donor" evidence="2">
    <location>
        <position position="100"/>
    </location>
</feature>
<dbReference type="Pfam" id="PF02502">
    <property type="entry name" value="LacAB_rpiB"/>
    <property type="match status" value="1"/>
</dbReference>